<evidence type="ECO:0000313" key="2">
    <source>
        <dbReference type="Proteomes" id="UP000692954"/>
    </source>
</evidence>
<dbReference type="AlphaFoldDB" id="A0A8S1PNR9"/>
<protein>
    <submittedName>
        <fullName evidence="1">Uncharacterized protein</fullName>
    </submittedName>
</protein>
<reference evidence="1" key="1">
    <citation type="submission" date="2021-01" db="EMBL/GenBank/DDBJ databases">
        <authorList>
            <consortium name="Genoscope - CEA"/>
            <person name="William W."/>
        </authorList>
    </citation>
    <scope>NUCLEOTIDE SEQUENCE</scope>
</reference>
<keyword evidence="2" id="KW-1185">Reference proteome</keyword>
<dbReference type="EMBL" id="CAJJDN010000083">
    <property type="protein sequence ID" value="CAD8105017.1"/>
    <property type="molecule type" value="Genomic_DNA"/>
</dbReference>
<gene>
    <name evidence="1" type="ORF">PSON_ATCC_30995.1.T0830145</name>
</gene>
<name>A0A8S1PNR9_9CILI</name>
<sequence>MTNFLLKVLGHFKVFQAPLSPISKHYHLKDVVSMVCQQKQWETNSLINFNNYCGQLYFELINVLILQLFQRQIQ</sequence>
<accession>A0A8S1PNR9</accession>
<comment type="caution">
    <text evidence="1">The sequence shown here is derived from an EMBL/GenBank/DDBJ whole genome shotgun (WGS) entry which is preliminary data.</text>
</comment>
<proteinExistence type="predicted"/>
<evidence type="ECO:0000313" key="1">
    <source>
        <dbReference type="EMBL" id="CAD8105017.1"/>
    </source>
</evidence>
<dbReference type="Proteomes" id="UP000692954">
    <property type="component" value="Unassembled WGS sequence"/>
</dbReference>
<organism evidence="1 2">
    <name type="scientific">Paramecium sonneborni</name>
    <dbReference type="NCBI Taxonomy" id="65129"/>
    <lineage>
        <taxon>Eukaryota</taxon>
        <taxon>Sar</taxon>
        <taxon>Alveolata</taxon>
        <taxon>Ciliophora</taxon>
        <taxon>Intramacronucleata</taxon>
        <taxon>Oligohymenophorea</taxon>
        <taxon>Peniculida</taxon>
        <taxon>Parameciidae</taxon>
        <taxon>Paramecium</taxon>
    </lineage>
</organism>